<dbReference type="EMBL" id="LNZH02000028">
    <property type="protein sequence ID" value="OCB92136.1"/>
    <property type="molecule type" value="Genomic_DNA"/>
</dbReference>
<dbReference type="Proteomes" id="UP000757232">
    <property type="component" value="Unassembled WGS sequence"/>
</dbReference>
<feature type="compositionally biased region" description="Polar residues" evidence="1">
    <location>
        <begin position="712"/>
        <end position="725"/>
    </location>
</feature>
<dbReference type="InterPro" id="IPR050135">
    <property type="entry name" value="dGTPase-like"/>
</dbReference>
<dbReference type="CDD" id="cd00077">
    <property type="entry name" value="HDc"/>
    <property type="match status" value="1"/>
</dbReference>
<organism evidence="3 4">
    <name type="scientific">Sanghuangporus baumii</name>
    <name type="common">Phellinus baumii</name>
    <dbReference type="NCBI Taxonomy" id="108892"/>
    <lineage>
        <taxon>Eukaryota</taxon>
        <taxon>Fungi</taxon>
        <taxon>Dikarya</taxon>
        <taxon>Basidiomycota</taxon>
        <taxon>Agaricomycotina</taxon>
        <taxon>Agaricomycetes</taxon>
        <taxon>Hymenochaetales</taxon>
        <taxon>Hymenochaetaceae</taxon>
        <taxon>Sanghuangporus</taxon>
    </lineage>
</organism>
<evidence type="ECO:0000259" key="2">
    <source>
        <dbReference type="SMART" id="SM00471"/>
    </source>
</evidence>
<evidence type="ECO:0000256" key="1">
    <source>
        <dbReference type="SAM" id="MobiDB-lite"/>
    </source>
</evidence>
<dbReference type="Pfam" id="PF01966">
    <property type="entry name" value="HD"/>
    <property type="match status" value="1"/>
</dbReference>
<sequence length="761" mass="85387">MNGVFAPLFLATTIQRVRPMASAELTEMDASQTYYHVETPLALTRTIKDPIHDFITFPAYIWSFIDTRQFQRLRAIKQLGVSYYVWAGASHNRFEHCIGVAHLAGIPVINALSGVAHLAGTLVERLRTMQPELGITERDVRCVQLAGLCHDLGHGPWSHVWDERFALNEEVLPRPEQAWTHEDASEMMFDDLVKRNNVPIDQDDVNFIKDLIKGTVRHSALKEPPEKKFLFDIVANKRNGIDVDKFDYIARDVRAIGDHNNFSARRLIDSARVINDEICYHIKDANQVYELCTLRFSNHKRIYSHKTARAIEHMIVDVLKAAEPTIKIAKQILDPAKYVYLTDNIMERVEMSEEPSLAESRRILERIRRRDLYRCVDWGTFRYDLLSRLKKLISPEQIVHAAKELFRSDLDGKPGRSRSRGPNQDIVASLSVEDVIVDFSTLHFGMKEKNPIDFVRFYGKHNVYQSFKAGAGELSTLIPACFAEIQLRIYAKESIYYGLVQAGYRELLSTLSENEPETPPPYLNLSHPGVGSPSPSLSEPPLTPRTNTVATVSPSSGSGSRNNGFPNRSKTPSLNKFTRVDPSFAPSSPSLTAKRMKGSSIPLAPLDLKPPHRPVVSESTAITSRAEKAQNGQVRGLAVQDSLVSMTSETSEVSTEVFNSDAGTLVDGRIYRVKSAKADSDQIPMDTDDHIRAKSPTTPSPSSSKRKAKASHSNQQLSAPSADIQSKTRRPRSVRRQRTADHDNASNEVDGEGSRLKRRRS</sequence>
<dbReference type="InterPro" id="IPR003607">
    <property type="entry name" value="HD/PDEase_dom"/>
</dbReference>
<dbReference type="GO" id="GO:0006203">
    <property type="term" value="P:dGTP catabolic process"/>
    <property type="evidence" value="ECO:0007669"/>
    <property type="project" value="TreeGrafter"/>
</dbReference>
<dbReference type="InterPro" id="IPR006674">
    <property type="entry name" value="HD_domain"/>
</dbReference>
<feature type="domain" description="HD/PDEase" evidence="2">
    <location>
        <begin position="89"/>
        <end position="258"/>
    </location>
</feature>
<dbReference type="PANTHER" id="PTHR11373:SF4">
    <property type="entry name" value="DEOXYNUCLEOSIDE TRIPHOSPHATE TRIPHOSPHOHYDROLASE SAMHD1"/>
    <property type="match status" value="1"/>
</dbReference>
<name>A0A9Q5I5X6_SANBA</name>
<feature type="compositionally biased region" description="Low complexity" evidence="1">
    <location>
        <begin position="694"/>
        <end position="703"/>
    </location>
</feature>
<dbReference type="GO" id="GO:0008832">
    <property type="term" value="F:dGTPase activity"/>
    <property type="evidence" value="ECO:0007669"/>
    <property type="project" value="TreeGrafter"/>
</dbReference>
<dbReference type="GO" id="GO:0005634">
    <property type="term" value="C:nucleus"/>
    <property type="evidence" value="ECO:0007669"/>
    <property type="project" value="TreeGrafter"/>
</dbReference>
<dbReference type="SMART" id="SM00471">
    <property type="entry name" value="HDc"/>
    <property type="match status" value="1"/>
</dbReference>
<feature type="compositionally biased region" description="Low complexity" evidence="1">
    <location>
        <begin position="553"/>
        <end position="569"/>
    </location>
</feature>
<gene>
    <name evidence="3" type="ORF">A7U60_g511</name>
</gene>
<feature type="region of interest" description="Disordered" evidence="1">
    <location>
        <begin position="676"/>
        <end position="761"/>
    </location>
</feature>
<reference evidence="3" key="1">
    <citation type="submission" date="2016-06" db="EMBL/GenBank/DDBJ databases">
        <title>Draft Genome sequence of the fungus Inonotus baumii.</title>
        <authorList>
            <person name="Zhu H."/>
            <person name="Lin W."/>
        </authorList>
    </citation>
    <scope>NUCLEOTIDE SEQUENCE</scope>
    <source>
        <strain evidence="3">821</strain>
    </source>
</reference>
<proteinExistence type="predicted"/>
<feature type="compositionally biased region" description="Low complexity" evidence="1">
    <location>
        <begin position="525"/>
        <end position="540"/>
    </location>
</feature>
<dbReference type="Gene3D" id="3.30.70.2760">
    <property type="match status" value="1"/>
</dbReference>
<protein>
    <recommendedName>
        <fullName evidence="2">HD/PDEase domain-containing protein</fullName>
    </recommendedName>
</protein>
<dbReference type="SUPFAM" id="SSF109604">
    <property type="entry name" value="HD-domain/PDEase-like"/>
    <property type="match status" value="1"/>
</dbReference>
<dbReference type="OrthoDB" id="9991235at2759"/>
<evidence type="ECO:0000313" key="4">
    <source>
        <dbReference type="Proteomes" id="UP000757232"/>
    </source>
</evidence>
<dbReference type="PANTHER" id="PTHR11373">
    <property type="entry name" value="DEOXYNUCLEOSIDE TRIPHOSPHATE TRIPHOSPHOHYDROLASE"/>
    <property type="match status" value="1"/>
</dbReference>
<dbReference type="Gene3D" id="1.10.3210.10">
    <property type="entry name" value="Hypothetical protein af1432"/>
    <property type="match status" value="2"/>
</dbReference>
<keyword evidence="4" id="KW-1185">Reference proteome</keyword>
<evidence type="ECO:0000313" key="3">
    <source>
        <dbReference type="EMBL" id="OCB92136.1"/>
    </source>
</evidence>
<accession>A0A9Q5I5X6</accession>
<feature type="region of interest" description="Disordered" evidence="1">
    <location>
        <begin position="512"/>
        <end position="634"/>
    </location>
</feature>
<dbReference type="AlphaFoldDB" id="A0A9Q5I5X6"/>
<feature type="compositionally biased region" description="Basic residues" evidence="1">
    <location>
        <begin position="727"/>
        <end position="737"/>
    </location>
</feature>
<comment type="caution">
    <text evidence="3">The sequence shown here is derived from an EMBL/GenBank/DDBJ whole genome shotgun (WGS) entry which is preliminary data.</text>
</comment>